<evidence type="ECO:0000313" key="6">
    <source>
        <dbReference type="Proteomes" id="UP000590511"/>
    </source>
</evidence>
<dbReference type="EMBL" id="BOMP01000016">
    <property type="protein sequence ID" value="GIE38135.1"/>
    <property type="molecule type" value="Genomic_DNA"/>
</dbReference>
<evidence type="ECO:0000256" key="1">
    <source>
        <dbReference type="ARBA" id="ARBA00007637"/>
    </source>
</evidence>
<dbReference type="InterPro" id="IPR001509">
    <property type="entry name" value="Epimerase_deHydtase"/>
</dbReference>
<dbReference type="Proteomes" id="UP000631312">
    <property type="component" value="Unassembled WGS sequence"/>
</dbReference>
<protein>
    <submittedName>
        <fullName evidence="5">Nucleoside-diphosphate-sugar epimerase</fullName>
    </submittedName>
</protein>
<dbReference type="PANTHER" id="PTHR43000">
    <property type="entry name" value="DTDP-D-GLUCOSE 4,6-DEHYDRATASE-RELATED"/>
    <property type="match status" value="1"/>
</dbReference>
<name>A0A7W7HN46_9ACTN</name>
<feature type="region of interest" description="Disordered" evidence="2">
    <location>
        <begin position="121"/>
        <end position="140"/>
    </location>
</feature>
<reference evidence="4 7" key="2">
    <citation type="submission" date="2021-01" db="EMBL/GenBank/DDBJ databases">
        <title>Whole genome shotgun sequence of Actinoplanes lobatus NBRC 12513.</title>
        <authorList>
            <person name="Komaki H."/>
            <person name="Tamura T."/>
        </authorList>
    </citation>
    <scope>NUCLEOTIDE SEQUENCE [LARGE SCALE GENOMIC DNA]</scope>
    <source>
        <strain evidence="4 7">NBRC 12513</strain>
    </source>
</reference>
<evidence type="ECO:0000313" key="5">
    <source>
        <dbReference type="EMBL" id="MBB4753598.1"/>
    </source>
</evidence>
<dbReference type="InterPro" id="IPR036291">
    <property type="entry name" value="NAD(P)-bd_dom_sf"/>
</dbReference>
<dbReference type="Gene3D" id="3.40.50.720">
    <property type="entry name" value="NAD(P)-binding Rossmann-like Domain"/>
    <property type="match status" value="1"/>
</dbReference>
<dbReference type="Pfam" id="PF01370">
    <property type="entry name" value="Epimerase"/>
    <property type="match status" value="1"/>
</dbReference>
<evidence type="ECO:0000313" key="7">
    <source>
        <dbReference type="Proteomes" id="UP000631312"/>
    </source>
</evidence>
<evidence type="ECO:0000259" key="3">
    <source>
        <dbReference type="Pfam" id="PF01370"/>
    </source>
</evidence>
<dbReference type="Proteomes" id="UP000590511">
    <property type="component" value="Unassembled WGS sequence"/>
</dbReference>
<feature type="domain" description="NAD-dependent epimerase/dehydratase" evidence="3">
    <location>
        <begin position="2"/>
        <end position="99"/>
    </location>
</feature>
<evidence type="ECO:0000313" key="4">
    <source>
        <dbReference type="EMBL" id="GIE38135.1"/>
    </source>
</evidence>
<reference evidence="5 6" key="1">
    <citation type="submission" date="2020-08" db="EMBL/GenBank/DDBJ databases">
        <title>Sequencing the genomes of 1000 actinobacteria strains.</title>
        <authorList>
            <person name="Klenk H.-P."/>
        </authorList>
    </citation>
    <scope>NUCLEOTIDE SEQUENCE [LARGE SCALE GENOMIC DNA]</scope>
    <source>
        <strain evidence="5 6">DSM 43150</strain>
    </source>
</reference>
<keyword evidence="7" id="KW-1185">Reference proteome</keyword>
<gene>
    <name evidence="4" type="ORF">Alo02nite_10330</name>
    <name evidence="5" type="ORF">BJ964_007759</name>
</gene>
<dbReference type="EMBL" id="JACHNC010000001">
    <property type="protein sequence ID" value="MBB4753598.1"/>
    <property type="molecule type" value="Genomic_DNA"/>
</dbReference>
<dbReference type="Gene3D" id="3.90.25.10">
    <property type="entry name" value="UDP-galactose 4-epimerase, domain 1"/>
    <property type="match status" value="1"/>
</dbReference>
<dbReference type="AlphaFoldDB" id="A0A7W7HN46"/>
<dbReference type="SUPFAM" id="SSF51735">
    <property type="entry name" value="NAD(P)-binding Rossmann-fold domains"/>
    <property type="match status" value="1"/>
</dbReference>
<accession>A0A7W7HN46</accession>
<proteinExistence type="inferred from homology"/>
<comment type="similarity">
    <text evidence="1">Belongs to the NAD(P)-dependent epimerase/dehydratase family.</text>
</comment>
<comment type="caution">
    <text evidence="5">The sequence shown here is derived from an EMBL/GenBank/DDBJ whole genome shotgun (WGS) entry which is preliminary data.</text>
</comment>
<sequence length="173" mass="17928">MSAYGYAKLAATCLIRLVRGLGHPAVVLRIFNPIGPGTPPTLLPGRLAAEIRRAADHGGRARLGSLDGARDFVDVRDIADAVLAAATAPAPLPPVLNIGSGHATELRDLAILAAALAGTAVPEETADPPPRRSAAALRQRADVTAARRDLAWRPRRSLTDSLRDMGLATVGAG</sequence>
<evidence type="ECO:0000256" key="2">
    <source>
        <dbReference type="SAM" id="MobiDB-lite"/>
    </source>
</evidence>
<organism evidence="5 6">
    <name type="scientific">Actinoplanes lobatus</name>
    <dbReference type="NCBI Taxonomy" id="113568"/>
    <lineage>
        <taxon>Bacteria</taxon>
        <taxon>Bacillati</taxon>
        <taxon>Actinomycetota</taxon>
        <taxon>Actinomycetes</taxon>
        <taxon>Micromonosporales</taxon>
        <taxon>Micromonosporaceae</taxon>
        <taxon>Actinoplanes</taxon>
    </lineage>
</organism>